<name>A0A841KBM5_9HYPH</name>
<reference evidence="3 4" key="1">
    <citation type="submission" date="2020-08" db="EMBL/GenBank/DDBJ databases">
        <title>Genomic Encyclopedia of Type Strains, Phase IV (KMG-IV): sequencing the most valuable type-strain genomes for metagenomic binning, comparative biology and taxonomic classification.</title>
        <authorList>
            <person name="Goeker M."/>
        </authorList>
    </citation>
    <scope>NUCLEOTIDE SEQUENCE [LARGE SCALE GENOMIC DNA]</scope>
    <source>
        <strain evidence="3 4">DSM 101465</strain>
    </source>
</reference>
<feature type="region of interest" description="Disordered" evidence="1">
    <location>
        <begin position="35"/>
        <end position="77"/>
    </location>
</feature>
<dbReference type="RefSeq" id="WP_183336104.1">
    <property type="nucleotide sequence ID" value="NZ_BMHX01000008.1"/>
</dbReference>
<gene>
    <name evidence="3" type="ORF">HNQ73_003230</name>
</gene>
<evidence type="ECO:0000256" key="2">
    <source>
        <dbReference type="SAM" id="SignalP"/>
    </source>
</evidence>
<feature type="signal peptide" evidence="2">
    <location>
        <begin position="1"/>
        <end position="26"/>
    </location>
</feature>
<accession>A0A841KBM5</accession>
<organism evidence="3 4">
    <name type="scientific">Chelatococcus composti</name>
    <dbReference type="NCBI Taxonomy" id="1743235"/>
    <lineage>
        <taxon>Bacteria</taxon>
        <taxon>Pseudomonadati</taxon>
        <taxon>Pseudomonadota</taxon>
        <taxon>Alphaproteobacteria</taxon>
        <taxon>Hyphomicrobiales</taxon>
        <taxon>Chelatococcaceae</taxon>
        <taxon>Chelatococcus</taxon>
    </lineage>
</organism>
<protein>
    <submittedName>
        <fullName evidence="3">Uncharacterized protein</fullName>
    </submittedName>
</protein>
<evidence type="ECO:0000256" key="1">
    <source>
        <dbReference type="SAM" id="MobiDB-lite"/>
    </source>
</evidence>
<evidence type="ECO:0000313" key="4">
    <source>
        <dbReference type="Proteomes" id="UP000588017"/>
    </source>
</evidence>
<feature type="chain" id="PRO_5032462180" evidence="2">
    <location>
        <begin position="27"/>
        <end position="115"/>
    </location>
</feature>
<keyword evidence="2" id="KW-0732">Signal</keyword>
<dbReference type="EMBL" id="JACHEH010000008">
    <property type="protein sequence ID" value="MBB6169580.1"/>
    <property type="molecule type" value="Genomic_DNA"/>
</dbReference>
<dbReference type="Proteomes" id="UP000588017">
    <property type="component" value="Unassembled WGS sequence"/>
</dbReference>
<keyword evidence="4" id="KW-1185">Reference proteome</keyword>
<evidence type="ECO:0000313" key="3">
    <source>
        <dbReference type="EMBL" id="MBB6169580.1"/>
    </source>
</evidence>
<dbReference type="AlphaFoldDB" id="A0A841KBM5"/>
<feature type="compositionally biased region" description="Pro residues" evidence="1">
    <location>
        <begin position="43"/>
        <end position="56"/>
    </location>
</feature>
<comment type="caution">
    <text evidence="3">The sequence shown here is derived from an EMBL/GenBank/DDBJ whole genome shotgun (WGS) entry which is preliminary data.</text>
</comment>
<proteinExistence type="predicted"/>
<sequence>MMTRIVLFALAAIAASILISSPPALAQPYGWGPPRYEEGWGPRRPPPPPPPPPPPGWGRGGWDRGWGPPPPRGERFGSVCVTSRGNCNAGFRAPRNTPCRCFIPGFGEKRGAIGF</sequence>